<accession>A0AA37IIR1</accession>
<dbReference type="EMBL" id="BPUS01000036">
    <property type="protein sequence ID" value="GJH30407.1"/>
    <property type="molecule type" value="Genomic_DNA"/>
</dbReference>
<proteinExistence type="predicted"/>
<dbReference type="RefSeq" id="WP_238218053.1">
    <property type="nucleotide sequence ID" value="NZ_BPUS01000036.1"/>
</dbReference>
<dbReference type="Pfam" id="PF07369">
    <property type="entry name" value="DUF1488"/>
    <property type="match status" value="1"/>
</dbReference>
<gene>
    <name evidence="1" type="ORF">CBA19CS42_37845</name>
</gene>
<evidence type="ECO:0000313" key="1">
    <source>
        <dbReference type="EMBL" id="GJH30407.1"/>
    </source>
</evidence>
<sequence>MEALDLEAQISTNRCGVTFVLAGKNGAVECMIVRAALEACFWLPADADDAKMLKTFHDGVHRIHAVAHRKLLAHPSTRLELTTADFSRG</sequence>
<reference evidence="1" key="1">
    <citation type="submission" date="2022-09" db="EMBL/GenBank/DDBJ databases">
        <title>Isolation and characterization of 3-chlorobenzoate degrading bacteria from soils in Shizuoka.</title>
        <authorList>
            <person name="Ifat A."/>
            <person name="Ogawa N."/>
            <person name="Kimbara K."/>
            <person name="Moriuchi R."/>
            <person name="Dohra H."/>
            <person name="Shintani M."/>
        </authorList>
    </citation>
    <scope>NUCLEOTIDE SEQUENCE</scope>
    <source>
        <strain evidence="1">19CS4-2</strain>
    </source>
</reference>
<dbReference type="InterPro" id="IPR009962">
    <property type="entry name" value="DUF1488"/>
</dbReference>
<dbReference type="AlphaFoldDB" id="A0AA37IIR1"/>
<protein>
    <submittedName>
        <fullName evidence="1">DUF1488 family protein</fullName>
    </submittedName>
</protein>
<dbReference type="Proteomes" id="UP001055111">
    <property type="component" value="Unassembled WGS sequence"/>
</dbReference>
<evidence type="ECO:0000313" key="2">
    <source>
        <dbReference type="Proteomes" id="UP001055111"/>
    </source>
</evidence>
<name>A0AA37IIR1_9BURK</name>
<comment type="caution">
    <text evidence="1">The sequence shown here is derived from an EMBL/GenBank/DDBJ whole genome shotgun (WGS) entry which is preliminary data.</text>
</comment>
<organism evidence="1 2">
    <name type="scientific">Caballeronia novacaledonica</name>
    <dbReference type="NCBI Taxonomy" id="1544861"/>
    <lineage>
        <taxon>Bacteria</taxon>
        <taxon>Pseudomonadati</taxon>
        <taxon>Pseudomonadota</taxon>
        <taxon>Betaproteobacteria</taxon>
        <taxon>Burkholderiales</taxon>
        <taxon>Burkholderiaceae</taxon>
        <taxon>Caballeronia</taxon>
    </lineage>
</organism>